<name>A0A5C6XBI5_9DELT</name>
<protein>
    <submittedName>
        <fullName evidence="2">Uncharacterized protein</fullName>
    </submittedName>
</protein>
<reference evidence="2 3" key="1">
    <citation type="submission" date="2019-08" db="EMBL/GenBank/DDBJ databases">
        <title>Bradymonadales sp. TMQ4.</title>
        <authorList>
            <person name="Liang Q."/>
        </authorList>
    </citation>
    <scope>NUCLEOTIDE SEQUENCE [LARGE SCALE GENOMIC DNA]</scope>
    <source>
        <strain evidence="2 3">TMQ4</strain>
    </source>
</reference>
<sequence>MSHLPPGQLGFIEQVQYFFTELSGRTYIPSPKDLAYLLPLKEQGAPAAAVCRGIEEAFRAYGEAERPRSVRQCWPFIEAELERLAESGLYVPSADDAPECGSERVAAATSPPSTKSNPSSKNAPKHDEPELLRETLDAIEEAGRASGEERWREAYRQGWRRAKALSSERGDFGFEELEAADRALIEAYWEALKAAERQELEEAIAAQLAGGLRDMSPRAAREHRLARRRKALIERYGLVDLLRLIGW</sequence>
<accession>A0A5C6XBI5</accession>
<organism evidence="2 3">
    <name type="scientific">Lujinxingia vulgaris</name>
    <dbReference type="NCBI Taxonomy" id="2600176"/>
    <lineage>
        <taxon>Bacteria</taxon>
        <taxon>Deltaproteobacteria</taxon>
        <taxon>Bradymonadales</taxon>
        <taxon>Lujinxingiaceae</taxon>
        <taxon>Lujinxingia</taxon>
    </lineage>
</organism>
<evidence type="ECO:0000313" key="2">
    <source>
        <dbReference type="EMBL" id="TXD35450.1"/>
    </source>
</evidence>
<feature type="region of interest" description="Disordered" evidence="1">
    <location>
        <begin position="96"/>
        <end position="130"/>
    </location>
</feature>
<keyword evidence="3" id="KW-1185">Reference proteome</keyword>
<evidence type="ECO:0000313" key="3">
    <source>
        <dbReference type="Proteomes" id="UP000321412"/>
    </source>
</evidence>
<dbReference type="OrthoDB" id="5506028at2"/>
<proteinExistence type="predicted"/>
<evidence type="ECO:0000256" key="1">
    <source>
        <dbReference type="SAM" id="MobiDB-lite"/>
    </source>
</evidence>
<comment type="caution">
    <text evidence="2">The sequence shown here is derived from an EMBL/GenBank/DDBJ whole genome shotgun (WGS) entry which is preliminary data.</text>
</comment>
<gene>
    <name evidence="2" type="ORF">FRC98_16690</name>
</gene>
<dbReference type="Proteomes" id="UP000321412">
    <property type="component" value="Unassembled WGS sequence"/>
</dbReference>
<feature type="compositionally biased region" description="Low complexity" evidence="1">
    <location>
        <begin position="106"/>
        <end position="122"/>
    </location>
</feature>
<dbReference type="RefSeq" id="WP_146982568.1">
    <property type="nucleotide sequence ID" value="NZ_VOSM01000009.1"/>
</dbReference>
<dbReference type="AlphaFoldDB" id="A0A5C6XBI5"/>
<dbReference type="EMBL" id="VOSM01000009">
    <property type="protein sequence ID" value="TXD35450.1"/>
    <property type="molecule type" value="Genomic_DNA"/>
</dbReference>